<protein>
    <recommendedName>
        <fullName evidence="4">Aspartate/glutamate racemase family protein</fullName>
    </recommendedName>
</protein>
<proteinExistence type="inferred from homology"/>
<dbReference type="Gene3D" id="3.40.50.12500">
    <property type="match status" value="1"/>
</dbReference>
<name>A0A1H1WQD8_9MICO</name>
<accession>A0A1H1WQD8</accession>
<dbReference type="NCBIfam" id="NF005679">
    <property type="entry name" value="PRK07475.1"/>
    <property type="match status" value="1"/>
</dbReference>
<evidence type="ECO:0000313" key="3">
    <source>
        <dbReference type="Proteomes" id="UP000199482"/>
    </source>
</evidence>
<evidence type="ECO:0008006" key="4">
    <source>
        <dbReference type="Google" id="ProtNLM"/>
    </source>
</evidence>
<dbReference type="AlphaFoldDB" id="A0A1H1WQD8"/>
<evidence type="ECO:0000256" key="1">
    <source>
        <dbReference type="ARBA" id="ARBA00038414"/>
    </source>
</evidence>
<reference evidence="3" key="1">
    <citation type="submission" date="2016-10" db="EMBL/GenBank/DDBJ databases">
        <authorList>
            <person name="Varghese N."/>
            <person name="Submissions S."/>
        </authorList>
    </citation>
    <scope>NUCLEOTIDE SEQUENCE [LARGE SCALE GENOMIC DNA]</scope>
    <source>
        <strain evidence="3">CPCC 202695</strain>
    </source>
</reference>
<comment type="similarity">
    <text evidence="1">Belongs to the HyuE racemase family.</text>
</comment>
<dbReference type="Proteomes" id="UP000199482">
    <property type="component" value="Chromosome I"/>
</dbReference>
<dbReference type="EMBL" id="LT629755">
    <property type="protein sequence ID" value="SDS98870.1"/>
    <property type="molecule type" value="Genomic_DNA"/>
</dbReference>
<dbReference type="InterPro" id="IPR015942">
    <property type="entry name" value="Asp/Glu/hydantoin_racemase"/>
</dbReference>
<dbReference type="InterPro" id="IPR053714">
    <property type="entry name" value="Iso_Racemase_Enz_sf"/>
</dbReference>
<dbReference type="RefSeq" id="WP_197675493.1">
    <property type="nucleotide sequence ID" value="NZ_LT629755.1"/>
</dbReference>
<dbReference type="STRING" id="589382.SAMN04489721_2289"/>
<evidence type="ECO:0000313" key="2">
    <source>
        <dbReference type="EMBL" id="SDS98870.1"/>
    </source>
</evidence>
<sequence length="249" mass="26960">MRGTLGTIIHQPADQMMAGHAIGILLLNTGYPIIPGNVANASTYDYPVRFTVVEGADSPRLIGGDPTLLEPILAAARELVRDGCRAIVGACGYFARFQRELAEALPVPVFLSSLCQVPMVLGALQPEQRLGILCAKRSSLDQRMLSAVGIREDAPIVVAGMEDSPGFRGAILEDQGWMDLEQVRDEVVGAAVRLVEDHPDLGALLLECSDMPPYAKQIQDATGLPVWDYVTLIDWIHSSVVRRTLDGFI</sequence>
<gene>
    <name evidence="2" type="ORF">SAMN04489721_2289</name>
</gene>
<dbReference type="GO" id="GO:0047661">
    <property type="term" value="F:amino-acid racemase activity"/>
    <property type="evidence" value="ECO:0007669"/>
    <property type="project" value="InterPro"/>
</dbReference>
<organism evidence="2 3">
    <name type="scientific">Agromyces flavus</name>
    <dbReference type="NCBI Taxonomy" id="589382"/>
    <lineage>
        <taxon>Bacteria</taxon>
        <taxon>Bacillati</taxon>
        <taxon>Actinomycetota</taxon>
        <taxon>Actinomycetes</taxon>
        <taxon>Micrococcales</taxon>
        <taxon>Microbacteriaceae</taxon>
        <taxon>Agromyces</taxon>
    </lineage>
</organism>
<dbReference type="Pfam" id="PF01177">
    <property type="entry name" value="Asp_Glu_race"/>
    <property type="match status" value="1"/>
</dbReference>